<dbReference type="Proteomes" id="UP000076296">
    <property type="component" value="Unassembled WGS sequence"/>
</dbReference>
<sequence length="106" mass="11133">MRTPEGVVITDRPIAKLLNTVPCIAAVELVGNRAVKAWIAPPLPRLGGGPGELSVILRVPRGDPFADNPAQALCGGGGGDNLHHHFGRLVNRIGPRRAVLPRTLGI</sequence>
<organism evidence="1 2">
    <name type="scientific">Acinetobacter baumannii</name>
    <dbReference type="NCBI Taxonomy" id="470"/>
    <lineage>
        <taxon>Bacteria</taxon>
        <taxon>Pseudomonadati</taxon>
        <taxon>Pseudomonadota</taxon>
        <taxon>Gammaproteobacteria</taxon>
        <taxon>Moraxellales</taxon>
        <taxon>Moraxellaceae</taxon>
        <taxon>Acinetobacter</taxon>
        <taxon>Acinetobacter calcoaceticus/baumannii complex</taxon>
    </lineage>
</organism>
<accession>A0AAJ0QTF3</accession>
<name>A0AAJ0QTF3_ACIBA</name>
<comment type="caution">
    <text evidence="1">The sequence shown here is derived from an EMBL/GenBank/DDBJ whole genome shotgun (WGS) entry which is preliminary data.</text>
</comment>
<gene>
    <name evidence="1" type="ORF">LV35_04257</name>
</gene>
<reference evidence="1 2" key="1">
    <citation type="submission" date="2016-01" db="EMBL/GenBank/DDBJ databases">
        <title>Draft sequences of Acinetobacter baumannii isolates from wounded military personnel.</title>
        <authorList>
            <person name="Arivett B.A."/>
            <person name="Fiester S.E."/>
            <person name="Ream D.C."/>
            <person name="Actis L.A."/>
        </authorList>
    </citation>
    <scope>NUCLEOTIDE SEQUENCE [LARGE SCALE GENOMIC DNA]</scope>
    <source>
        <strain evidence="1 2">AB2828</strain>
    </source>
</reference>
<evidence type="ECO:0000313" key="2">
    <source>
        <dbReference type="Proteomes" id="UP000076296"/>
    </source>
</evidence>
<dbReference type="EMBL" id="LRDT01000099">
    <property type="protein sequence ID" value="KZA06457.1"/>
    <property type="molecule type" value="Genomic_DNA"/>
</dbReference>
<proteinExistence type="predicted"/>
<evidence type="ECO:0000313" key="1">
    <source>
        <dbReference type="EMBL" id="KZA06457.1"/>
    </source>
</evidence>
<protein>
    <submittedName>
        <fullName evidence="1">Uncharacterized protein</fullName>
    </submittedName>
</protein>
<dbReference type="AlphaFoldDB" id="A0AAJ0QTF3"/>